<dbReference type="GO" id="GO:0098542">
    <property type="term" value="P:defense response to other organism"/>
    <property type="evidence" value="ECO:0007669"/>
    <property type="project" value="InterPro"/>
</dbReference>
<dbReference type="GO" id="GO:0005886">
    <property type="term" value="C:plasma membrane"/>
    <property type="evidence" value="ECO:0007669"/>
    <property type="project" value="TreeGrafter"/>
</dbReference>
<dbReference type="PANTHER" id="PTHR31415:SF166">
    <property type="entry name" value="LATE EMBRYOGENESIS ABUNDANT (LEA) HYDROXYPROLINE-RICH GLYCOPROTEIN FAMILY"/>
    <property type="match status" value="1"/>
</dbReference>
<dbReference type="GO" id="GO:0009506">
    <property type="term" value="C:plasmodesma"/>
    <property type="evidence" value="ECO:0007669"/>
    <property type="project" value="TreeGrafter"/>
</dbReference>
<evidence type="ECO:0000313" key="4">
    <source>
        <dbReference type="EMBL" id="KAJ6790506.1"/>
    </source>
</evidence>
<keyword evidence="2 3" id="KW-0472">Membrane</keyword>
<gene>
    <name evidence="4" type="ORF">M6B38_248855</name>
    <name evidence="5" type="ORF">M6B38_313390</name>
</gene>
<accession>A0AAX6DFF1</accession>
<evidence type="ECO:0000313" key="5">
    <source>
        <dbReference type="EMBL" id="KAJ6839815.1"/>
    </source>
</evidence>
<feature type="transmembrane region" description="Helical" evidence="3">
    <location>
        <begin position="16"/>
        <end position="39"/>
    </location>
</feature>
<evidence type="ECO:0000313" key="6">
    <source>
        <dbReference type="Proteomes" id="UP001140949"/>
    </source>
</evidence>
<dbReference type="PANTHER" id="PTHR31415">
    <property type="entry name" value="OS05G0367900 PROTEIN"/>
    <property type="match status" value="1"/>
</dbReference>
<keyword evidence="3" id="KW-1133">Transmembrane helix</keyword>
<dbReference type="Proteomes" id="UP001140949">
    <property type="component" value="Unassembled WGS sequence"/>
</dbReference>
<protein>
    <submittedName>
        <fullName evidence="4">NDR1/HIN1-like protein 1</fullName>
    </submittedName>
</protein>
<evidence type="ECO:0000256" key="2">
    <source>
        <dbReference type="ARBA" id="ARBA00023136"/>
    </source>
</evidence>
<proteinExistence type="predicted"/>
<dbReference type="EMBL" id="JANAVB010045219">
    <property type="protein sequence ID" value="KAJ6790506.1"/>
    <property type="molecule type" value="Genomic_DNA"/>
</dbReference>
<evidence type="ECO:0000256" key="3">
    <source>
        <dbReference type="SAM" id="Phobius"/>
    </source>
</evidence>
<reference evidence="4" key="1">
    <citation type="journal article" date="2023" name="GigaByte">
        <title>Genome assembly of the bearded iris, Iris pallida Lam.</title>
        <authorList>
            <person name="Bruccoleri R.E."/>
            <person name="Oakeley E.J."/>
            <person name="Faust A.M.E."/>
            <person name="Altorfer M."/>
            <person name="Dessus-Babus S."/>
            <person name="Burckhardt D."/>
            <person name="Oertli M."/>
            <person name="Naumann U."/>
            <person name="Petersen F."/>
            <person name="Wong J."/>
        </authorList>
    </citation>
    <scope>NUCLEOTIDE SEQUENCE</scope>
    <source>
        <strain evidence="4">GSM-AAB239-AS_SAM_17_03QT</strain>
    </source>
</reference>
<reference evidence="4" key="2">
    <citation type="submission" date="2023-04" db="EMBL/GenBank/DDBJ databases">
        <authorList>
            <person name="Bruccoleri R.E."/>
            <person name="Oakeley E.J."/>
            <person name="Faust A.-M."/>
            <person name="Dessus-Babus S."/>
            <person name="Altorfer M."/>
            <person name="Burckhardt D."/>
            <person name="Oertli M."/>
            <person name="Naumann U."/>
            <person name="Petersen F."/>
            <person name="Wong J."/>
        </authorList>
    </citation>
    <scope>NUCLEOTIDE SEQUENCE</scope>
    <source>
        <strain evidence="4">GSM-AAB239-AS_SAM_17_03QT</strain>
        <tissue evidence="4">Leaf</tissue>
    </source>
</reference>
<sequence>MAKDCGKHGNDHLFRSAIACIVFLVIVVLLIILIVFLVLHPHKPKFYLQDATVLSFNLSSPNLLSTYLQMRLVAILFQVTVSSKNPNNRVGVYYDRLDHAAVPDRAALPGPQRRRRVVALPARGRGADRPVPRGRPQPGRVRRVLLPVDQDRREAAVEGGLVEVRPLPPLRQLPGLPLLRPQQELKPFHKVSADRHV</sequence>
<dbReference type="InterPro" id="IPR044839">
    <property type="entry name" value="NDR1-like"/>
</dbReference>
<dbReference type="EMBL" id="JANAVB010009628">
    <property type="protein sequence ID" value="KAJ6839815.1"/>
    <property type="molecule type" value="Genomic_DNA"/>
</dbReference>
<keyword evidence="3" id="KW-0812">Transmembrane</keyword>
<name>A0AAX6DFF1_IRIPA</name>
<comment type="caution">
    <text evidence="4">The sequence shown here is derived from an EMBL/GenBank/DDBJ whole genome shotgun (WGS) entry which is preliminary data.</text>
</comment>
<dbReference type="AlphaFoldDB" id="A0AAX6DFF1"/>
<keyword evidence="6" id="KW-1185">Reference proteome</keyword>
<organism evidence="4 6">
    <name type="scientific">Iris pallida</name>
    <name type="common">Sweet iris</name>
    <dbReference type="NCBI Taxonomy" id="29817"/>
    <lineage>
        <taxon>Eukaryota</taxon>
        <taxon>Viridiplantae</taxon>
        <taxon>Streptophyta</taxon>
        <taxon>Embryophyta</taxon>
        <taxon>Tracheophyta</taxon>
        <taxon>Spermatophyta</taxon>
        <taxon>Magnoliopsida</taxon>
        <taxon>Liliopsida</taxon>
        <taxon>Asparagales</taxon>
        <taxon>Iridaceae</taxon>
        <taxon>Iridoideae</taxon>
        <taxon>Irideae</taxon>
        <taxon>Iris</taxon>
    </lineage>
</organism>
<evidence type="ECO:0000256" key="1">
    <source>
        <dbReference type="ARBA" id="ARBA00004370"/>
    </source>
</evidence>
<comment type="subcellular location">
    <subcellularLocation>
        <location evidence="1">Membrane</location>
    </subcellularLocation>
</comment>